<sequence>MTTADSQIRSYPFGPQSGLDEDPAYEQARRAGTLTRVQMPYGSPGWLVTRYDDIKVVLSDPRFSRTATLGKDVARSTPAIETDMSILSMDPPDHTRLRRLVAQAFTMRQVEQLRPAIDEIIDDLLDRIEADGTTADLAQALTWPLPVRVICRLLGVPIGDHARFAQWTDDIMSVVSTDLELIVRARDGLIAYLAELIAERRAAPADDLLSRLIQARDQDQRLSEQELVVFGMTLLLAGHETTANQIGNFLFLLLSRPELWQRLVDDPGLVPQAVEELLRYTPLATAGNFPRMAIEDVELGGTLVRAGDVVIVHVAAGNRDETVFEHADRIDFDRDARAHIAFGHGAHHCLGHQLARAELQMVLTTLVRRFPRLRLAVPAEEVPWRIERLVNGVSALPVTW</sequence>
<evidence type="ECO:0000313" key="9">
    <source>
        <dbReference type="EMBL" id="RLV71982.1"/>
    </source>
</evidence>
<dbReference type="FunFam" id="1.10.630.10:FF:000018">
    <property type="entry name" value="Cytochrome P450 monooxygenase"/>
    <property type="match status" value="1"/>
</dbReference>
<dbReference type="PRINTS" id="PR00385">
    <property type="entry name" value="P450"/>
</dbReference>
<dbReference type="Proteomes" id="UP000281594">
    <property type="component" value="Unassembled WGS sequence"/>
</dbReference>
<feature type="region of interest" description="Disordered" evidence="8">
    <location>
        <begin position="1"/>
        <end position="23"/>
    </location>
</feature>
<organism evidence="9 10">
    <name type="scientific">Streptomyces rapamycinicus (strain ATCC 29253 / DSM 41530 / NRRL 5491 / AYB-994)</name>
    <name type="common">Streptomyces hygroscopicus (strain ATCC 29253)</name>
    <dbReference type="NCBI Taxonomy" id="1343740"/>
    <lineage>
        <taxon>Bacteria</taxon>
        <taxon>Bacillati</taxon>
        <taxon>Actinomycetota</taxon>
        <taxon>Actinomycetes</taxon>
        <taxon>Kitasatosporales</taxon>
        <taxon>Streptomycetaceae</taxon>
        <taxon>Streptomyces</taxon>
        <taxon>Streptomyces violaceusniger group</taxon>
    </lineage>
</organism>
<evidence type="ECO:0000256" key="3">
    <source>
        <dbReference type="ARBA" id="ARBA00022723"/>
    </source>
</evidence>
<evidence type="ECO:0000313" key="10">
    <source>
        <dbReference type="Proteomes" id="UP000281594"/>
    </source>
</evidence>
<dbReference type="PANTHER" id="PTHR46696">
    <property type="entry name" value="P450, PUTATIVE (EUROFUNG)-RELATED"/>
    <property type="match status" value="1"/>
</dbReference>
<evidence type="ECO:0000256" key="6">
    <source>
        <dbReference type="ARBA" id="ARBA00023033"/>
    </source>
</evidence>
<comment type="caution">
    <text evidence="9">The sequence shown here is derived from an EMBL/GenBank/DDBJ whole genome shotgun (WGS) entry which is preliminary data.</text>
</comment>
<dbReference type="eggNOG" id="COG2124">
    <property type="taxonomic scope" value="Bacteria"/>
</dbReference>
<accession>A0A0A0NUS8</accession>
<protein>
    <submittedName>
        <fullName evidence="9">Cytochrome P450</fullName>
    </submittedName>
</protein>
<gene>
    <name evidence="9" type="ORF">D3C57_145685</name>
</gene>
<dbReference type="SUPFAM" id="SSF48264">
    <property type="entry name" value="Cytochrome P450"/>
    <property type="match status" value="1"/>
</dbReference>
<evidence type="ECO:0000256" key="8">
    <source>
        <dbReference type="SAM" id="MobiDB-lite"/>
    </source>
</evidence>
<dbReference type="GO" id="GO:0020037">
    <property type="term" value="F:heme binding"/>
    <property type="evidence" value="ECO:0007669"/>
    <property type="project" value="InterPro"/>
</dbReference>
<evidence type="ECO:0000256" key="5">
    <source>
        <dbReference type="ARBA" id="ARBA00023004"/>
    </source>
</evidence>
<dbReference type="CDD" id="cd11031">
    <property type="entry name" value="Cyp158A-like"/>
    <property type="match status" value="1"/>
</dbReference>
<dbReference type="STRING" id="1343740.M271_49085"/>
<dbReference type="EMBL" id="QYCY01000004">
    <property type="protein sequence ID" value="RLV71982.1"/>
    <property type="molecule type" value="Genomic_DNA"/>
</dbReference>
<dbReference type="GO" id="GO:0016705">
    <property type="term" value="F:oxidoreductase activity, acting on paired donors, with incorporation or reduction of molecular oxygen"/>
    <property type="evidence" value="ECO:0007669"/>
    <property type="project" value="InterPro"/>
</dbReference>
<dbReference type="PANTHER" id="PTHR46696:SF1">
    <property type="entry name" value="CYTOCHROME P450 YJIB-RELATED"/>
    <property type="match status" value="1"/>
</dbReference>
<dbReference type="InterPro" id="IPR001128">
    <property type="entry name" value="Cyt_P450"/>
</dbReference>
<dbReference type="InterPro" id="IPR002397">
    <property type="entry name" value="Cyt_P450_B"/>
</dbReference>
<keyword evidence="4 7" id="KW-0560">Oxidoreductase</keyword>
<keyword evidence="6 7" id="KW-0503">Monooxygenase</keyword>
<keyword evidence="3 7" id="KW-0479">Metal-binding</keyword>
<dbReference type="PRINTS" id="PR00359">
    <property type="entry name" value="BP450"/>
</dbReference>
<dbReference type="GO" id="GO:0004497">
    <property type="term" value="F:monooxygenase activity"/>
    <property type="evidence" value="ECO:0007669"/>
    <property type="project" value="UniProtKB-KW"/>
</dbReference>
<evidence type="ECO:0000256" key="1">
    <source>
        <dbReference type="ARBA" id="ARBA00010617"/>
    </source>
</evidence>
<dbReference type="InterPro" id="IPR017972">
    <property type="entry name" value="Cyt_P450_CS"/>
</dbReference>
<dbReference type="HOGENOM" id="CLU_033716_1_1_11"/>
<dbReference type="RefSeq" id="WP_020874658.1">
    <property type="nucleotide sequence ID" value="NC_022785.1"/>
</dbReference>
<dbReference type="Gene3D" id="1.10.630.10">
    <property type="entry name" value="Cytochrome P450"/>
    <property type="match status" value="1"/>
</dbReference>
<dbReference type="KEGG" id="src:M271_49085"/>
<comment type="similarity">
    <text evidence="1 7">Belongs to the cytochrome P450 family.</text>
</comment>
<reference evidence="9 10" key="1">
    <citation type="journal article" date="2018" name="J. Biol. Chem.">
        <title>Discovery of the actinoplanic acid pathway in Streptomyces rapamycinicus reveals a genetically conserved synergism with rapamycin.</title>
        <authorList>
            <person name="Mrak P."/>
            <person name="Krastel P."/>
            <person name="Pivk Lukancic P."/>
            <person name="Tao J."/>
            <person name="Pistorius D."/>
            <person name="Moore C.M."/>
        </authorList>
    </citation>
    <scope>NUCLEOTIDE SEQUENCE [LARGE SCALE GENOMIC DNA]</scope>
    <source>
        <strain evidence="9 10">NRRL 5491</strain>
    </source>
</reference>
<dbReference type="PROSITE" id="PS00086">
    <property type="entry name" value="CYTOCHROME_P450"/>
    <property type="match status" value="1"/>
</dbReference>
<name>A0A0A0NUS8_STRRN</name>
<keyword evidence="2 7" id="KW-0349">Heme</keyword>
<proteinExistence type="inferred from homology"/>
<evidence type="ECO:0000256" key="2">
    <source>
        <dbReference type="ARBA" id="ARBA00022617"/>
    </source>
</evidence>
<dbReference type="GO" id="GO:0005506">
    <property type="term" value="F:iron ion binding"/>
    <property type="evidence" value="ECO:0007669"/>
    <property type="project" value="InterPro"/>
</dbReference>
<dbReference type="Pfam" id="PF00067">
    <property type="entry name" value="p450"/>
    <property type="match status" value="2"/>
</dbReference>
<evidence type="ECO:0000256" key="4">
    <source>
        <dbReference type="ARBA" id="ARBA00023002"/>
    </source>
</evidence>
<dbReference type="InterPro" id="IPR036396">
    <property type="entry name" value="Cyt_P450_sf"/>
</dbReference>
<keyword evidence="5 7" id="KW-0408">Iron</keyword>
<dbReference type="AlphaFoldDB" id="A0A0A0NUS8"/>
<evidence type="ECO:0000256" key="7">
    <source>
        <dbReference type="RuleBase" id="RU000461"/>
    </source>
</evidence>